<feature type="transmembrane region" description="Helical" evidence="1">
    <location>
        <begin position="7"/>
        <end position="30"/>
    </location>
</feature>
<name>A0A927RGU0_9ACTN</name>
<dbReference type="EMBL" id="JADBEM010000001">
    <property type="protein sequence ID" value="MBE1604531.1"/>
    <property type="molecule type" value="Genomic_DNA"/>
</dbReference>
<evidence type="ECO:0000313" key="2">
    <source>
        <dbReference type="EMBL" id="MBE1604531.1"/>
    </source>
</evidence>
<keyword evidence="1" id="KW-0812">Transmembrane</keyword>
<feature type="transmembrane region" description="Helical" evidence="1">
    <location>
        <begin position="63"/>
        <end position="86"/>
    </location>
</feature>
<dbReference type="RefSeq" id="WP_192749051.1">
    <property type="nucleotide sequence ID" value="NZ_BAABJL010000126.1"/>
</dbReference>
<feature type="transmembrane region" description="Helical" evidence="1">
    <location>
        <begin position="183"/>
        <end position="202"/>
    </location>
</feature>
<comment type="caution">
    <text evidence="2">The sequence shown here is derived from an EMBL/GenBank/DDBJ whole genome shotgun (WGS) entry which is preliminary data.</text>
</comment>
<proteinExistence type="predicted"/>
<dbReference type="AlphaFoldDB" id="A0A927RGU0"/>
<keyword evidence="1" id="KW-0472">Membrane</keyword>
<protein>
    <submittedName>
        <fullName evidence="2">Uncharacterized protein</fullName>
    </submittedName>
</protein>
<reference evidence="2" key="1">
    <citation type="submission" date="2020-10" db="EMBL/GenBank/DDBJ databases">
        <title>Sequencing the genomes of 1000 actinobacteria strains.</title>
        <authorList>
            <person name="Klenk H.-P."/>
        </authorList>
    </citation>
    <scope>NUCLEOTIDE SEQUENCE</scope>
    <source>
        <strain evidence="2">DSM 45354</strain>
    </source>
</reference>
<dbReference type="Proteomes" id="UP000638648">
    <property type="component" value="Unassembled WGS sequence"/>
</dbReference>
<sequence>MGRLRVPFFVIALVAMGLVVLVEVASPLLLGGGSAVGGLLQAATDRGLEVSGISGVEEPPGRAIGYLALVDVIGLYSIGLMAVGLLLPDRLHGRLQGIVTLVGSIVLIVVSVVALIVALVEVLVMVALLSAAPFGTMAYLALWGFFPRADAAALLSLLMFLKLVVVVTLLLAHQRFLQNKGLVLLLLTSLVCNVIVAFLHGLVPIPLVSIADDIAAIVLSVVAIIWALVLLVGSIPAIVKAVRSTLSAARDIRRPASP</sequence>
<feature type="transmembrane region" description="Helical" evidence="1">
    <location>
        <begin position="214"/>
        <end position="239"/>
    </location>
</feature>
<evidence type="ECO:0000313" key="3">
    <source>
        <dbReference type="Proteomes" id="UP000638648"/>
    </source>
</evidence>
<evidence type="ECO:0000256" key="1">
    <source>
        <dbReference type="SAM" id="Phobius"/>
    </source>
</evidence>
<feature type="transmembrane region" description="Helical" evidence="1">
    <location>
        <begin position="151"/>
        <end position="171"/>
    </location>
</feature>
<keyword evidence="1" id="KW-1133">Transmembrane helix</keyword>
<accession>A0A927RGU0</accession>
<keyword evidence="3" id="KW-1185">Reference proteome</keyword>
<organism evidence="2 3">
    <name type="scientific">Actinopolymorpha pittospori</name>
    <dbReference type="NCBI Taxonomy" id="648752"/>
    <lineage>
        <taxon>Bacteria</taxon>
        <taxon>Bacillati</taxon>
        <taxon>Actinomycetota</taxon>
        <taxon>Actinomycetes</taxon>
        <taxon>Propionibacteriales</taxon>
        <taxon>Actinopolymorphaceae</taxon>
        <taxon>Actinopolymorpha</taxon>
    </lineage>
</organism>
<feature type="transmembrane region" description="Helical" evidence="1">
    <location>
        <begin position="98"/>
        <end position="131"/>
    </location>
</feature>
<gene>
    <name evidence="2" type="ORF">HEB94_001379</name>
</gene>